<dbReference type="STRING" id="1499966.U14_00513"/>
<keyword evidence="1" id="KW-0472">Membrane</keyword>
<dbReference type="HOGENOM" id="CLU_2491495_0_0_0"/>
<protein>
    <submittedName>
        <fullName evidence="2">Uncharacterized protein</fullName>
    </submittedName>
</protein>
<feature type="transmembrane region" description="Helical" evidence="1">
    <location>
        <begin position="20"/>
        <end position="41"/>
    </location>
</feature>
<proteinExistence type="predicted"/>
<keyword evidence="1" id="KW-1133">Transmembrane helix</keyword>
<dbReference type="AlphaFoldDB" id="A0A0S6VUH0"/>
<dbReference type="Proteomes" id="UP000030700">
    <property type="component" value="Unassembled WGS sequence"/>
</dbReference>
<sequence>MIEMIWGRSVLGGGTLKLLMVVGVTVGVLLAFEVGITFIILTTIIGDMAKFWWEVEEVPTSPMICCSTLLIYTVNYWKLLHCSVNF</sequence>
<keyword evidence="3" id="KW-1185">Reference proteome</keyword>
<organism evidence="2">
    <name type="scientific">Candidatus Moduliflexus flocculans</name>
    <dbReference type="NCBI Taxonomy" id="1499966"/>
    <lineage>
        <taxon>Bacteria</taxon>
        <taxon>Candidatus Moduliflexota</taxon>
        <taxon>Candidatus Moduliflexia</taxon>
        <taxon>Candidatus Moduliflexales</taxon>
        <taxon>Candidatus Moduliflexaceae</taxon>
    </lineage>
</organism>
<name>A0A0S6VUH0_9BACT</name>
<dbReference type="EMBL" id="DF820455">
    <property type="protein sequence ID" value="GAK49292.1"/>
    <property type="molecule type" value="Genomic_DNA"/>
</dbReference>
<evidence type="ECO:0000256" key="1">
    <source>
        <dbReference type="SAM" id="Phobius"/>
    </source>
</evidence>
<evidence type="ECO:0000313" key="2">
    <source>
        <dbReference type="EMBL" id="GAK49292.1"/>
    </source>
</evidence>
<accession>A0A0S6VUH0</accession>
<gene>
    <name evidence="2" type="ORF">U14_00513</name>
</gene>
<evidence type="ECO:0000313" key="3">
    <source>
        <dbReference type="Proteomes" id="UP000030700"/>
    </source>
</evidence>
<reference evidence="2" key="1">
    <citation type="journal article" date="2015" name="PeerJ">
        <title>First genomic representation of candidate bacterial phylum KSB3 points to enhanced environmental sensing as a trigger of wastewater bulking.</title>
        <authorList>
            <person name="Sekiguchi Y."/>
            <person name="Ohashi A."/>
            <person name="Parks D.H."/>
            <person name="Yamauchi T."/>
            <person name="Tyson G.W."/>
            <person name="Hugenholtz P."/>
        </authorList>
    </citation>
    <scope>NUCLEOTIDE SEQUENCE [LARGE SCALE GENOMIC DNA]</scope>
</reference>
<keyword evidence="1" id="KW-0812">Transmembrane</keyword>